<comment type="caution">
    <text evidence="3">The sequence shown here is derived from an EMBL/GenBank/DDBJ whole genome shotgun (WGS) entry which is preliminary data.</text>
</comment>
<keyword evidence="4" id="KW-1185">Reference proteome</keyword>
<dbReference type="InterPro" id="IPR011682">
    <property type="entry name" value="Glyco_hydro_38_C"/>
</dbReference>
<reference evidence="3 4" key="1">
    <citation type="submission" date="2018-03" db="EMBL/GenBank/DDBJ databases">
        <title>Draft genome sequence of Rohu Carp (Labeo rohita).</title>
        <authorList>
            <person name="Das P."/>
            <person name="Kushwaha B."/>
            <person name="Joshi C.G."/>
            <person name="Kumar D."/>
            <person name="Nagpure N.S."/>
            <person name="Sahoo L."/>
            <person name="Das S.P."/>
            <person name="Bit A."/>
            <person name="Patnaik S."/>
            <person name="Meher P.K."/>
            <person name="Jayasankar P."/>
            <person name="Koringa P.G."/>
            <person name="Patel N.V."/>
            <person name="Hinsu A.T."/>
            <person name="Kumar R."/>
            <person name="Pandey M."/>
            <person name="Agarwal S."/>
            <person name="Srivastava S."/>
            <person name="Singh M."/>
            <person name="Iquebal M.A."/>
            <person name="Jaiswal S."/>
            <person name="Angadi U.B."/>
            <person name="Kumar N."/>
            <person name="Raza M."/>
            <person name="Shah T.M."/>
            <person name="Rai A."/>
            <person name="Jena J.K."/>
        </authorList>
    </citation>
    <scope>NUCLEOTIDE SEQUENCE [LARGE SCALE GENOMIC DNA]</scope>
    <source>
        <strain evidence="3">DASCIFA01</strain>
        <tissue evidence="3">Testis</tissue>
    </source>
</reference>
<dbReference type="GO" id="GO:0004559">
    <property type="term" value="F:alpha-mannosidase activity"/>
    <property type="evidence" value="ECO:0007669"/>
    <property type="project" value="InterPro"/>
</dbReference>
<dbReference type="Gene3D" id="2.60.40.1360">
    <property type="match status" value="1"/>
</dbReference>
<dbReference type="InterPro" id="IPR050843">
    <property type="entry name" value="Glycosyl_Hydrlase_38"/>
</dbReference>
<proteinExistence type="evidence at protein level"/>
<dbReference type="GO" id="GO:0005764">
    <property type="term" value="C:lysosome"/>
    <property type="evidence" value="ECO:0007669"/>
    <property type="project" value="TreeGrafter"/>
</dbReference>
<dbReference type="FunFam" id="2.70.98.30:FF:000005">
    <property type="entry name" value="Alpha-mannosidase"/>
    <property type="match status" value="1"/>
</dbReference>
<dbReference type="InterPro" id="IPR011013">
    <property type="entry name" value="Gal_mutarotase_sf_dom"/>
</dbReference>
<dbReference type="Proteomes" id="UP000290572">
    <property type="component" value="Unassembled WGS sequence"/>
</dbReference>
<dbReference type="PANTHER" id="PTHR11607">
    <property type="entry name" value="ALPHA-MANNOSIDASE"/>
    <property type="match status" value="1"/>
</dbReference>
<dbReference type="AlphaFoldDB" id="A0A498MMF2"/>
<dbReference type="GO" id="GO:0030246">
    <property type="term" value="F:carbohydrate binding"/>
    <property type="evidence" value="ECO:0007669"/>
    <property type="project" value="InterPro"/>
</dbReference>
<dbReference type="EMBL" id="QBIY01012612">
    <property type="protein sequence ID" value="RXN21450.1"/>
    <property type="molecule type" value="Genomic_DNA"/>
</dbReference>
<dbReference type="InterPro" id="IPR041147">
    <property type="entry name" value="GH38_C"/>
</dbReference>
<evidence type="ECO:0000259" key="2">
    <source>
        <dbReference type="Pfam" id="PF17677"/>
    </source>
</evidence>
<accession>A0A498MMF2</accession>
<dbReference type="Gene3D" id="2.70.98.30">
    <property type="entry name" value="Golgi alpha-mannosidase II, domain 4"/>
    <property type="match status" value="1"/>
</dbReference>
<evidence type="ECO:0007829" key="5">
    <source>
        <dbReference type="PeptideAtlas" id="A0A498MMF2"/>
    </source>
</evidence>
<dbReference type="Pfam" id="PF07748">
    <property type="entry name" value="Glyco_hydro_38C"/>
    <property type="match status" value="1"/>
</dbReference>
<evidence type="ECO:0000313" key="4">
    <source>
        <dbReference type="Proteomes" id="UP000290572"/>
    </source>
</evidence>
<name>A0A498MMF2_LABRO</name>
<feature type="domain" description="Glycosyl hydrolase family 38 C-terminal" evidence="1">
    <location>
        <begin position="6"/>
        <end position="186"/>
    </location>
</feature>
<dbReference type="PANTHER" id="PTHR11607:SF28">
    <property type="entry name" value="EPIDIDYMIS-SPECIFIC ALPHA-MANNOSIDASE"/>
    <property type="match status" value="1"/>
</dbReference>
<gene>
    <name evidence="3" type="ORF">ROHU_024029</name>
</gene>
<dbReference type="STRING" id="84645.A0A498MMF2"/>
<evidence type="ECO:0000259" key="1">
    <source>
        <dbReference type="Pfam" id="PF07748"/>
    </source>
</evidence>
<dbReference type="GO" id="GO:0006013">
    <property type="term" value="P:mannose metabolic process"/>
    <property type="evidence" value="ECO:0007669"/>
    <property type="project" value="InterPro"/>
</dbReference>
<keyword evidence="5" id="KW-1267">Proteomics identification</keyword>
<feature type="domain" description="Glycosyl hydrolases family 38 C-terminal" evidence="2">
    <location>
        <begin position="254"/>
        <end position="346"/>
    </location>
</feature>
<dbReference type="Pfam" id="PF17677">
    <property type="entry name" value="Glyco_hydro38C2"/>
    <property type="match status" value="1"/>
</dbReference>
<dbReference type="SUPFAM" id="SSF74650">
    <property type="entry name" value="Galactose mutarotase-like"/>
    <property type="match status" value="1"/>
</dbReference>
<evidence type="ECO:0000313" key="3">
    <source>
        <dbReference type="EMBL" id="RXN21450.1"/>
    </source>
</evidence>
<protein>
    <submittedName>
        <fullName evidence="3">Epididymis-specific alpha-mannosidase isoform X1</fullName>
    </submittedName>
</protein>
<organism evidence="3 4">
    <name type="scientific">Labeo rohita</name>
    <name type="common">Indian major carp</name>
    <name type="synonym">Cyprinus rohita</name>
    <dbReference type="NCBI Taxonomy" id="84645"/>
    <lineage>
        <taxon>Eukaryota</taxon>
        <taxon>Metazoa</taxon>
        <taxon>Chordata</taxon>
        <taxon>Craniata</taxon>
        <taxon>Vertebrata</taxon>
        <taxon>Euteleostomi</taxon>
        <taxon>Actinopterygii</taxon>
        <taxon>Neopterygii</taxon>
        <taxon>Teleostei</taxon>
        <taxon>Ostariophysi</taxon>
        <taxon>Cypriniformes</taxon>
        <taxon>Cyprinidae</taxon>
        <taxon>Labeoninae</taxon>
        <taxon>Labeonini</taxon>
        <taxon>Labeo</taxon>
    </lineage>
</organism>
<sequence length="351" mass="40903">MRVRVQQDFWEYKANGDVHTGPISDNYIFTANGSAIPAYKSVAMEIVPGKVVSEIRQYFYREEKDTNHTYSVVTRVPVGFEGQLACFRLEQSYKVGPLEMNRETVFRTRTSLKNNRTLFTDNNGYQMMKRTYKTFVNNTIARNYYPMVRAAYIEDDSSRVVFLSERAHGVASLSQGQLEVMLHRRLWNNQEWNLGYNLTLNDSSVVRPVLWMMLGSPSALSSVYQQEALELQHRPVVMPIDQPRGQRKSGIDFDRILLRITHLYEEGEDPVLSQPTTINLKDVMRGIGEVTKVQERSLTGTWNISDLQRWSWKTDESVRKKEQTDFFTSTTQDFNVTIHPKEIRTFFIYFK</sequence>